<feature type="region of interest" description="Disordered" evidence="1">
    <location>
        <begin position="16"/>
        <end position="115"/>
    </location>
</feature>
<feature type="compositionally biased region" description="Low complexity" evidence="1">
    <location>
        <begin position="560"/>
        <end position="583"/>
    </location>
</feature>
<feature type="compositionally biased region" description="Polar residues" evidence="1">
    <location>
        <begin position="492"/>
        <end position="507"/>
    </location>
</feature>
<feature type="region of interest" description="Disordered" evidence="1">
    <location>
        <begin position="142"/>
        <end position="192"/>
    </location>
</feature>
<feature type="compositionally biased region" description="Polar residues" evidence="1">
    <location>
        <begin position="915"/>
        <end position="924"/>
    </location>
</feature>
<accession>A0A093VLK2</accession>
<feature type="compositionally biased region" description="Polar residues" evidence="1">
    <location>
        <begin position="966"/>
        <end position="976"/>
    </location>
</feature>
<feature type="compositionally biased region" description="Polar residues" evidence="1">
    <location>
        <begin position="266"/>
        <end position="283"/>
    </location>
</feature>
<feature type="region of interest" description="Disordered" evidence="1">
    <location>
        <begin position="211"/>
        <end position="361"/>
    </location>
</feature>
<feature type="compositionally biased region" description="Basic and acidic residues" evidence="1">
    <location>
        <begin position="349"/>
        <end position="361"/>
    </location>
</feature>
<feature type="region of interest" description="Disordered" evidence="1">
    <location>
        <begin position="699"/>
        <end position="729"/>
    </location>
</feature>
<dbReference type="HOGENOM" id="CLU_311723_0_0_1"/>
<feature type="region of interest" description="Disordered" evidence="1">
    <location>
        <begin position="492"/>
        <end position="531"/>
    </location>
</feature>
<feature type="region of interest" description="Disordered" evidence="1">
    <location>
        <begin position="907"/>
        <end position="976"/>
    </location>
</feature>
<dbReference type="AlphaFoldDB" id="A0A093VLK2"/>
<evidence type="ECO:0000313" key="2">
    <source>
        <dbReference type="EMBL" id="KFX50884.1"/>
    </source>
</evidence>
<feature type="compositionally biased region" description="Polar residues" evidence="1">
    <location>
        <begin position="931"/>
        <end position="948"/>
    </location>
</feature>
<sequence length="976" mass="104705">MSAMSPSALAAMRLELENDPNWTRPRRQTNPDLIHRPSVLLRQATRRSADVSSLQSSHNNYNHGNYNNPSSPLADQRPRTSGSITHSSAASSSATVTPTKRTSTSSHRSSLSASALSNPALAEIPSRKYNALRLSAGSTDGYAESYRQHDNSNGNSNSNNNNNNLGREPCAAPRDPAATNAPAPTPATSTTINYSLSPISIATPTSNYSIYSSQTSPGSEVIPLSSTSSSSTTKRPLTSQRLATTTSPSPATSTVVNGRLLRPASKQATTPQTARSNNSQDSPSIDAVVNSKSILKKAGSSTDMASSPSRRRRESTPLSPRSAASNVRSLAVDERYQTGSSAYDDPAADEQKDYSTDDTRSKSDDVFLNIAKLSVNSRRNSLDRRRKLGLSGISARSSLAKEQTPSPEQLKYQSSPLYSQHASPLFNSNYSTPGPASAHPLDEGSRLRHHSTAGSRSVVGVPRSRYNQETPPELPHIDFKASLADARLRYSQMSNQSSRTVRQSSMSDAAERARLDGEKARHDGTTESTLSTTAPSTVWDELDDLKSRIKKLELTGKFPSSSAAAMSSVSGERPRTAATTATTLSSSPKQKHVRKSSISPEVLAATASANSIQTLLQSALAKAKTTVGPEVYNALEATATDALTLTNMLATTTTIVSGNSSTVTGTGLSERQAKRKADSLCRGLTELCLALTEEQAIVQPNSQQQPQEQIRPRSRRQPSVTGDTGDAMSSISTRFRRSMSHEPEVTGQQDSGVRTFSRFESHRANTINLGSAGRRERLSHDESASSPHTPSLTAPSSRLHRLSGSQRIKREDDSEERGSVFSRTITGRAMTEVDAYSTESPSSRYSTPYQQTLSQHQPKVSPSISSSISQRRSYATPPSAGSGIPTAPGLKIQPGFRRYGASTITGLSERGASEPPQTSDSLSPSPGLPQTRISAPSSKMATSYTAIQQPRLRNETLGSRRLLRTRPSTIGTNNDR</sequence>
<protein>
    <recommendedName>
        <fullName evidence="3">LPXTG-motif cell wall anchor domain protein</fullName>
    </recommendedName>
</protein>
<evidence type="ECO:0008006" key="3">
    <source>
        <dbReference type="Google" id="ProtNLM"/>
    </source>
</evidence>
<reference key="1">
    <citation type="journal article" date="2014" name="PLoS Genet.">
        <title>Signature Gene Expression Reveals Novel Clues to the Molecular Mechanisms of Dimorphic Transition in Penicillium marneffei.</title>
        <authorList>
            <person name="Yang E."/>
            <person name="Wang G."/>
            <person name="Cai J."/>
            <person name="Woo P.C."/>
            <person name="Lau S.K."/>
            <person name="Yuen K.-Y."/>
            <person name="Chow W.-N."/>
            <person name="Lin X."/>
        </authorList>
    </citation>
    <scope>NUCLEOTIDE SEQUENCE [LARGE SCALE GENOMIC DNA]</scope>
    <source>
        <strain>PM1</strain>
    </source>
</reference>
<feature type="compositionally biased region" description="Low complexity" evidence="1">
    <location>
        <begin position="151"/>
        <end position="164"/>
    </location>
</feature>
<proteinExistence type="predicted"/>
<feature type="region of interest" description="Disordered" evidence="1">
    <location>
        <begin position="764"/>
        <end position="894"/>
    </location>
</feature>
<dbReference type="EMBL" id="JPOX01000006">
    <property type="protein sequence ID" value="KFX50884.1"/>
    <property type="molecule type" value="Genomic_DNA"/>
</dbReference>
<feature type="compositionally biased region" description="Low complexity" evidence="1">
    <location>
        <begin position="56"/>
        <end position="72"/>
    </location>
</feature>
<comment type="caution">
    <text evidence="2">The sequence shown here is derived from an EMBL/GenBank/DDBJ whole genome shotgun (WGS) entry which is preliminary data.</text>
</comment>
<feature type="compositionally biased region" description="Basic and acidic residues" evidence="1">
    <location>
        <begin position="509"/>
        <end position="525"/>
    </location>
</feature>
<feature type="compositionally biased region" description="Polar residues" evidence="1">
    <location>
        <begin position="784"/>
        <end position="796"/>
    </location>
</feature>
<feature type="compositionally biased region" description="Low complexity" evidence="1">
    <location>
        <begin position="171"/>
        <end position="191"/>
    </location>
</feature>
<reference evidence="2" key="2">
    <citation type="journal article" date="2014" name="PLoS Genet.">
        <title>Signature gene expression reveals novel clues to the molecular mechanisms of dimorphic transition in Penicillium marneffei.</title>
        <authorList>
            <person name="Yang E."/>
            <person name="Wang G."/>
            <person name="Cai J."/>
            <person name="Woo P.C."/>
            <person name="Lau S.K."/>
            <person name="Yuen K.-Y."/>
            <person name="Chow W.-N."/>
            <person name="Lin X."/>
        </authorList>
    </citation>
    <scope>NUCLEOTIDE SEQUENCE</scope>
    <source>
        <strain evidence="2">PM1</strain>
    </source>
</reference>
<feature type="region of interest" description="Disordered" evidence="1">
    <location>
        <begin position="560"/>
        <end position="596"/>
    </location>
</feature>
<feature type="compositionally biased region" description="Polar residues" evidence="1">
    <location>
        <begin position="396"/>
        <end position="434"/>
    </location>
</feature>
<feature type="compositionally biased region" description="Polar residues" evidence="1">
    <location>
        <begin position="837"/>
        <end position="860"/>
    </location>
</feature>
<feature type="compositionally biased region" description="Low complexity" evidence="1">
    <location>
        <begin position="861"/>
        <end position="873"/>
    </location>
</feature>
<gene>
    <name evidence="2" type="ORF">GQ26_0061690</name>
</gene>
<feature type="compositionally biased region" description="Low complexity" evidence="1">
    <location>
        <begin position="243"/>
        <end position="254"/>
    </location>
</feature>
<feature type="compositionally biased region" description="Basic and acidic residues" evidence="1">
    <location>
        <begin position="808"/>
        <end position="818"/>
    </location>
</feature>
<organism evidence="2">
    <name type="scientific">Talaromyces marneffei PM1</name>
    <dbReference type="NCBI Taxonomy" id="1077442"/>
    <lineage>
        <taxon>Eukaryota</taxon>
        <taxon>Fungi</taxon>
        <taxon>Dikarya</taxon>
        <taxon>Ascomycota</taxon>
        <taxon>Pezizomycotina</taxon>
        <taxon>Eurotiomycetes</taxon>
        <taxon>Eurotiomycetidae</taxon>
        <taxon>Eurotiales</taxon>
        <taxon>Trichocomaceae</taxon>
        <taxon>Talaromyces</taxon>
        <taxon>Talaromyces sect. Talaromyces</taxon>
    </lineage>
</organism>
<feature type="compositionally biased region" description="Low complexity" evidence="1">
    <location>
        <begin position="699"/>
        <end position="709"/>
    </location>
</feature>
<name>A0A093VLK2_TALMA</name>
<feature type="compositionally biased region" description="Basic and acidic residues" evidence="1">
    <location>
        <begin position="773"/>
        <end position="783"/>
    </location>
</feature>
<dbReference type="eggNOG" id="ENOG502S1ZU">
    <property type="taxonomic scope" value="Eukaryota"/>
</dbReference>
<feature type="region of interest" description="Disordered" evidence="1">
    <location>
        <begin position="396"/>
        <end position="475"/>
    </location>
</feature>
<evidence type="ECO:0000256" key="1">
    <source>
        <dbReference type="SAM" id="MobiDB-lite"/>
    </source>
</evidence>
<feature type="compositionally biased region" description="Low complexity" evidence="1">
    <location>
        <begin position="80"/>
        <end position="115"/>
    </location>
</feature>